<accession>A0A3M2LZM1</accession>
<dbReference type="Proteomes" id="UP000282674">
    <property type="component" value="Unassembled WGS sequence"/>
</dbReference>
<gene>
    <name evidence="2" type="ORF">EBO15_19180</name>
</gene>
<proteinExistence type="predicted"/>
<evidence type="ECO:0000313" key="3">
    <source>
        <dbReference type="Proteomes" id="UP000282674"/>
    </source>
</evidence>
<dbReference type="Pfam" id="PF04149">
    <property type="entry name" value="DUF397"/>
    <property type="match status" value="1"/>
</dbReference>
<sequence length="64" mass="6741">MPDLSRAYWRTSSHSSQGGQDCVEVAGLAPVVAVRDSKDPDGPKLILDAAAWSSLTRLVRSSAG</sequence>
<reference evidence="2 3" key="1">
    <citation type="submission" date="2018-10" db="EMBL/GenBank/DDBJ databases">
        <title>Isolation from soil.</title>
        <authorList>
            <person name="Hu J."/>
        </authorList>
    </citation>
    <scope>NUCLEOTIDE SEQUENCE [LARGE SCALE GENOMIC DNA]</scope>
    <source>
        <strain evidence="2 3">NEAU-Ht49</strain>
    </source>
</reference>
<dbReference type="EMBL" id="RFFG01000032">
    <property type="protein sequence ID" value="RMI42602.1"/>
    <property type="molecule type" value="Genomic_DNA"/>
</dbReference>
<protein>
    <submittedName>
        <fullName evidence="2">DUF397 domain-containing protein</fullName>
    </submittedName>
</protein>
<evidence type="ECO:0000313" key="2">
    <source>
        <dbReference type="EMBL" id="RMI42602.1"/>
    </source>
</evidence>
<dbReference type="OrthoDB" id="3432106at2"/>
<dbReference type="AlphaFoldDB" id="A0A3M2LZM1"/>
<comment type="caution">
    <text evidence="2">The sequence shown here is derived from an EMBL/GenBank/DDBJ whole genome shotgun (WGS) entry which is preliminary data.</text>
</comment>
<keyword evidence="3" id="KW-1185">Reference proteome</keyword>
<feature type="domain" description="DUF397" evidence="1">
    <location>
        <begin position="8"/>
        <end position="60"/>
    </location>
</feature>
<dbReference type="RefSeq" id="WP_122195823.1">
    <property type="nucleotide sequence ID" value="NZ_JBHSKC010000007.1"/>
</dbReference>
<evidence type="ECO:0000259" key="1">
    <source>
        <dbReference type="Pfam" id="PF04149"/>
    </source>
</evidence>
<name>A0A3M2LZM1_9ACTN</name>
<dbReference type="InterPro" id="IPR007278">
    <property type="entry name" value="DUF397"/>
</dbReference>
<organism evidence="2 3">
    <name type="scientific">Actinomadura harenae</name>
    <dbReference type="NCBI Taxonomy" id="2483351"/>
    <lineage>
        <taxon>Bacteria</taxon>
        <taxon>Bacillati</taxon>
        <taxon>Actinomycetota</taxon>
        <taxon>Actinomycetes</taxon>
        <taxon>Streptosporangiales</taxon>
        <taxon>Thermomonosporaceae</taxon>
        <taxon>Actinomadura</taxon>
    </lineage>
</organism>